<evidence type="ECO:0000256" key="4">
    <source>
        <dbReference type="ARBA" id="ARBA00012297"/>
    </source>
</evidence>
<keyword evidence="9 13" id="KW-0560">Oxidoreductase</keyword>
<feature type="domain" description="Plastocyanin-like" evidence="14">
    <location>
        <begin position="164"/>
        <end position="312"/>
    </location>
</feature>
<evidence type="ECO:0000256" key="1">
    <source>
        <dbReference type="ARBA" id="ARBA00000349"/>
    </source>
</evidence>
<accession>A0A5J5B8C6</accession>
<evidence type="ECO:0000259" key="14">
    <source>
        <dbReference type="Pfam" id="PF00394"/>
    </source>
</evidence>
<dbReference type="InterPro" id="IPR033138">
    <property type="entry name" value="Cu_oxidase_CS"/>
</dbReference>
<evidence type="ECO:0000313" key="17">
    <source>
        <dbReference type="EMBL" id="KAA8537997.1"/>
    </source>
</evidence>
<dbReference type="Pfam" id="PF00394">
    <property type="entry name" value="Cu-oxidase"/>
    <property type="match status" value="1"/>
</dbReference>
<feature type="signal peptide" evidence="13">
    <location>
        <begin position="1"/>
        <end position="26"/>
    </location>
</feature>
<dbReference type="Pfam" id="PF07732">
    <property type="entry name" value="Cu-oxidase_3"/>
    <property type="match status" value="1"/>
</dbReference>
<dbReference type="InterPro" id="IPR001117">
    <property type="entry name" value="Cu-oxidase_2nd"/>
</dbReference>
<evidence type="ECO:0000256" key="5">
    <source>
        <dbReference type="ARBA" id="ARBA00022523"/>
    </source>
</evidence>
<feature type="chain" id="PRO_5023972895" description="Laccase" evidence="13">
    <location>
        <begin position="27"/>
        <end position="594"/>
    </location>
</feature>
<evidence type="ECO:0000313" key="18">
    <source>
        <dbReference type="Proteomes" id="UP000325577"/>
    </source>
</evidence>
<dbReference type="NCBIfam" id="TIGR03389">
    <property type="entry name" value="laccase"/>
    <property type="match status" value="1"/>
</dbReference>
<dbReference type="CDD" id="cd13897">
    <property type="entry name" value="CuRO_3_LCC_plant"/>
    <property type="match status" value="1"/>
</dbReference>
<dbReference type="InterPro" id="IPR034285">
    <property type="entry name" value="CuRO_2_LCC"/>
</dbReference>
<dbReference type="SUPFAM" id="SSF49503">
    <property type="entry name" value="Cupredoxins"/>
    <property type="match status" value="3"/>
</dbReference>
<evidence type="ECO:0000256" key="3">
    <source>
        <dbReference type="ARBA" id="ARBA00010609"/>
    </source>
</evidence>
<dbReference type="GO" id="GO:0052716">
    <property type="term" value="F:hydroquinone:oxygen oxidoreductase activity"/>
    <property type="evidence" value="ECO:0007669"/>
    <property type="project" value="UniProtKB-EC"/>
</dbReference>
<dbReference type="InterPro" id="IPR034288">
    <property type="entry name" value="CuRO_1_LCC"/>
</dbReference>
<dbReference type="GO" id="GO:0046274">
    <property type="term" value="P:lignin catabolic process"/>
    <property type="evidence" value="ECO:0007669"/>
    <property type="project" value="UniProtKB-KW"/>
</dbReference>
<dbReference type="InterPro" id="IPR045087">
    <property type="entry name" value="Cu-oxidase_fam"/>
</dbReference>
<evidence type="ECO:0000259" key="16">
    <source>
        <dbReference type="Pfam" id="PF07732"/>
    </source>
</evidence>
<comment type="catalytic activity">
    <reaction evidence="1 13">
        <text>4 hydroquinone + O2 = 4 benzosemiquinone + 2 H2O</text>
        <dbReference type="Rhea" id="RHEA:11276"/>
        <dbReference type="ChEBI" id="CHEBI:15377"/>
        <dbReference type="ChEBI" id="CHEBI:15379"/>
        <dbReference type="ChEBI" id="CHEBI:17594"/>
        <dbReference type="ChEBI" id="CHEBI:17977"/>
        <dbReference type="EC" id="1.10.3.2"/>
    </reaction>
</comment>
<dbReference type="PROSITE" id="PS00080">
    <property type="entry name" value="MULTICOPPER_OXIDASE2"/>
    <property type="match status" value="1"/>
</dbReference>
<proteinExistence type="inferred from homology"/>
<dbReference type="Proteomes" id="UP000325577">
    <property type="component" value="Linkage Group LG15"/>
</dbReference>
<dbReference type="InterPro" id="IPR008972">
    <property type="entry name" value="Cupredoxin"/>
</dbReference>
<dbReference type="GO" id="GO:0048046">
    <property type="term" value="C:apoplast"/>
    <property type="evidence" value="ECO:0007669"/>
    <property type="project" value="UniProtKB-SubCell"/>
</dbReference>
<dbReference type="InterPro" id="IPR011707">
    <property type="entry name" value="Cu-oxidase-like_N"/>
</dbReference>
<feature type="domain" description="Plastocyanin-like" evidence="15">
    <location>
        <begin position="416"/>
        <end position="552"/>
    </location>
</feature>
<dbReference type="AlphaFoldDB" id="A0A5J5B8C6"/>
<dbReference type="Pfam" id="PF07731">
    <property type="entry name" value="Cu-oxidase_2"/>
    <property type="match status" value="1"/>
</dbReference>
<organism evidence="17 18">
    <name type="scientific">Nyssa sinensis</name>
    <dbReference type="NCBI Taxonomy" id="561372"/>
    <lineage>
        <taxon>Eukaryota</taxon>
        <taxon>Viridiplantae</taxon>
        <taxon>Streptophyta</taxon>
        <taxon>Embryophyta</taxon>
        <taxon>Tracheophyta</taxon>
        <taxon>Spermatophyta</taxon>
        <taxon>Magnoliopsida</taxon>
        <taxon>eudicotyledons</taxon>
        <taxon>Gunneridae</taxon>
        <taxon>Pentapetalae</taxon>
        <taxon>asterids</taxon>
        <taxon>Cornales</taxon>
        <taxon>Nyssaceae</taxon>
        <taxon>Nyssa</taxon>
    </lineage>
</organism>
<evidence type="ECO:0000256" key="11">
    <source>
        <dbReference type="ARBA" id="ARBA00023180"/>
    </source>
</evidence>
<feature type="domain" description="Plastocyanin-like" evidence="16">
    <location>
        <begin position="38"/>
        <end position="150"/>
    </location>
</feature>
<dbReference type="EC" id="1.10.3.2" evidence="4 13"/>
<reference evidence="17 18" key="1">
    <citation type="submission" date="2019-09" db="EMBL/GenBank/DDBJ databases">
        <title>A chromosome-level genome assembly of the Chinese tupelo Nyssa sinensis.</title>
        <authorList>
            <person name="Yang X."/>
            <person name="Kang M."/>
            <person name="Yang Y."/>
            <person name="Xiong H."/>
            <person name="Wang M."/>
            <person name="Zhang Z."/>
            <person name="Wang Z."/>
            <person name="Wu H."/>
            <person name="Ma T."/>
            <person name="Liu J."/>
            <person name="Xi Z."/>
        </authorList>
    </citation>
    <scope>NUCLEOTIDE SEQUENCE [LARGE SCALE GENOMIC DNA]</scope>
    <source>
        <strain evidence="17">J267</strain>
        <tissue evidence="17">Leaf</tissue>
    </source>
</reference>
<dbReference type="PANTHER" id="PTHR11709">
    <property type="entry name" value="MULTI-COPPER OXIDASE"/>
    <property type="match status" value="1"/>
</dbReference>
<keyword evidence="13" id="KW-0732">Signal</keyword>
<dbReference type="EMBL" id="CM018038">
    <property type="protein sequence ID" value="KAA8537997.1"/>
    <property type="molecule type" value="Genomic_DNA"/>
</dbReference>
<keyword evidence="11" id="KW-0325">Glycoprotein</keyword>
<dbReference type="CDD" id="cd13875">
    <property type="entry name" value="CuRO_2_LCC_plant"/>
    <property type="match status" value="1"/>
</dbReference>
<evidence type="ECO:0000256" key="2">
    <source>
        <dbReference type="ARBA" id="ARBA00004271"/>
    </source>
</evidence>
<comment type="cofactor">
    <cofactor evidence="13">
        <name>Cu cation</name>
        <dbReference type="ChEBI" id="CHEBI:23378"/>
    </cofactor>
    <text evidence="13">Binds 4 Cu cations per monomer.</text>
</comment>
<dbReference type="PANTHER" id="PTHR11709:SF261">
    <property type="entry name" value="LACCASE"/>
    <property type="match status" value="1"/>
</dbReference>
<dbReference type="InterPro" id="IPR017761">
    <property type="entry name" value="Laccase"/>
</dbReference>
<dbReference type="InterPro" id="IPR034289">
    <property type="entry name" value="CuRO_3_LCC"/>
</dbReference>
<evidence type="ECO:0000259" key="15">
    <source>
        <dbReference type="Pfam" id="PF07731"/>
    </source>
</evidence>
<comment type="similarity">
    <text evidence="3 13">Belongs to the multicopper oxidase family.</text>
</comment>
<evidence type="ECO:0000256" key="13">
    <source>
        <dbReference type="RuleBase" id="RU361119"/>
    </source>
</evidence>
<dbReference type="Gene3D" id="2.60.40.420">
    <property type="entry name" value="Cupredoxins - blue copper proteins"/>
    <property type="match status" value="3"/>
</dbReference>
<name>A0A5J5B8C6_9ASTE</name>
<keyword evidence="10 13" id="KW-0186">Copper</keyword>
<dbReference type="CDD" id="cd13849">
    <property type="entry name" value="CuRO_1_LCC_plant"/>
    <property type="match status" value="1"/>
</dbReference>
<evidence type="ECO:0000256" key="12">
    <source>
        <dbReference type="ARBA" id="ARBA00023185"/>
    </source>
</evidence>
<protein>
    <recommendedName>
        <fullName evidence="4 13">Laccase</fullName>
        <ecNumber evidence="4 13">1.10.3.2</ecNumber>
    </recommendedName>
    <alternativeName>
        <fullName evidence="13">Benzenediol:oxygen oxidoreductase</fullName>
    </alternativeName>
    <alternativeName>
        <fullName evidence="13">Diphenol oxidase</fullName>
    </alternativeName>
    <alternativeName>
        <fullName evidence="13">Urishiol oxidase</fullName>
    </alternativeName>
</protein>
<keyword evidence="5 13" id="KW-0052">Apoplast</keyword>
<evidence type="ECO:0000256" key="6">
    <source>
        <dbReference type="ARBA" id="ARBA00022525"/>
    </source>
</evidence>
<keyword evidence="7 13" id="KW-0479">Metal-binding</keyword>
<keyword evidence="18" id="KW-1185">Reference proteome</keyword>
<comment type="function">
    <text evidence="13">Lignin degradation and detoxification of lignin-derived products.</text>
</comment>
<sequence length="594" mass="66577">MRLRDMALLSQFLVIAFLSWMFHCMAQGNVHYYDFVLKETNFTRLCRTKCMLTVNESFPGPVIRVHKGDTVFVNVQNHGGYGVTIHWHGVKQPRNPWSDGPEYITQCPIQPGTNFTYEVIFSKEEGTVWWHAHSDWTRSSVHGAIVVLPAEGTTYPFPMPDEEEILVIGNWYIGDVNKMLAEAIIAGGDLPRVNATVINGQPGDFYDCSNETTYHFLVDYGKTYLLRIVNAAMNDEFFFAIAEHIVTVVGIDGNYLKPITTPYVMISPGQTMDILLTANQSLGRYYMAARQLLTDGTSVGTNSTAILEYRGNYTRIGHPIYPSSLPSYVDSEASDRFFIRLRSLASQDHPVDVPQTISTHLYITVSINSIICPNSSCEGIGGNKLASSLNNISFQNPTTDVLLAYYRNISGIYTPDFPDQPPVYFDFTADDLLEDNTTIPMIGTKAKVLNYNETVEIVFQGTNVLDGSENHPMHLHGYSFYVVGSGHGNFNNKTHPKSFNLVDPPELTTVGVPKNGWLAIRFRATNPGVWLWHCHLDRHLAWGMNTVFIVKNGGTLETSIRDPPTSMPRCEVPIVTQLEEYDDSIENIDGLDKI</sequence>
<dbReference type="OrthoDB" id="2121828at2759"/>
<evidence type="ECO:0000256" key="9">
    <source>
        <dbReference type="ARBA" id="ARBA00023002"/>
    </source>
</evidence>
<comment type="subcellular location">
    <subcellularLocation>
        <location evidence="2 13">Secreted</location>
        <location evidence="2 13">Extracellular space</location>
        <location evidence="2 13">Apoplast</location>
    </subcellularLocation>
</comment>
<evidence type="ECO:0000256" key="10">
    <source>
        <dbReference type="ARBA" id="ARBA00023008"/>
    </source>
</evidence>
<dbReference type="InterPro" id="IPR011706">
    <property type="entry name" value="Cu-oxidase_C"/>
</dbReference>
<gene>
    <name evidence="17" type="ORF">F0562_027423</name>
</gene>
<evidence type="ECO:0000256" key="8">
    <source>
        <dbReference type="ARBA" id="ARBA00022737"/>
    </source>
</evidence>
<dbReference type="PROSITE" id="PS00079">
    <property type="entry name" value="MULTICOPPER_OXIDASE1"/>
    <property type="match status" value="1"/>
</dbReference>
<keyword evidence="12 13" id="KW-0439">Lignin degradation</keyword>
<keyword evidence="8 13" id="KW-0677">Repeat</keyword>
<dbReference type="GO" id="GO:0005507">
    <property type="term" value="F:copper ion binding"/>
    <property type="evidence" value="ECO:0007669"/>
    <property type="project" value="InterPro"/>
</dbReference>
<keyword evidence="6 13" id="KW-0964">Secreted</keyword>
<evidence type="ECO:0000256" key="7">
    <source>
        <dbReference type="ARBA" id="ARBA00022723"/>
    </source>
</evidence>
<dbReference type="InterPro" id="IPR002355">
    <property type="entry name" value="Cu_oxidase_Cu_BS"/>
</dbReference>